<sequence length="463" mass="50807">MKQFLLFAFLSCGFLTGTAQQLRTAYFMDKATLRTSMNPALRPARGFISIPAAGSISATYASNGVALGDLLYQKDGRLVTFMDPSVPAESFLRGLKTNNQLNADIAAEIVSAGWFSGRGFWTIGIGVKGTVSGNVPKSLFEFMKYGSGPDGTTYDIEKLHVYTDSYVDVSVGYSRPLNDRWTIGGKYKFLVGAGNADIHFTNLHAVMNGDSWRITSQGRMSASVQGLRPTLAADRNGREYIDGFDFRSPGVAGYGSAIDLGATYKILDNLTVSGAVIDLGFIRWSKHSTVNGAAQGEFDFDGFDLPIGNDRPDNPIGDQMDDLTDNLQELFHFSETPSQSRTTMLRSTINLGAEYAVARNRVSFGLLSSTRIYKPKAYTELTASVNYRPTDWFAATVSYSFIHSAFETFGFALNFSPSWINFFIGSDYMFTKVNPQFIPIRASAANLYFGLGVPLGKERSCRR</sequence>
<organism evidence="2 3">
    <name type="scientific">Alistipes ihumii AP11</name>
    <dbReference type="NCBI Taxonomy" id="1211813"/>
    <lineage>
        <taxon>Bacteria</taxon>
        <taxon>Pseudomonadati</taxon>
        <taxon>Bacteroidota</taxon>
        <taxon>Bacteroidia</taxon>
        <taxon>Bacteroidales</taxon>
        <taxon>Rikenellaceae</taxon>
        <taxon>Alistipes</taxon>
    </lineage>
</organism>
<feature type="domain" description="DUF5723" evidence="1">
    <location>
        <begin position="39"/>
        <end position="427"/>
    </location>
</feature>
<gene>
    <name evidence="2" type="ORF">NQ491_10320</name>
</gene>
<proteinExistence type="predicted"/>
<accession>A0ABY5V0N7</accession>
<dbReference type="EMBL" id="CP102294">
    <property type="protein sequence ID" value="UWN57031.1"/>
    <property type="molecule type" value="Genomic_DNA"/>
</dbReference>
<keyword evidence="3" id="KW-1185">Reference proteome</keyword>
<dbReference type="GeneID" id="82892132"/>
<protein>
    <submittedName>
        <fullName evidence="2">DUF5723 family protein</fullName>
    </submittedName>
</protein>
<reference evidence="2" key="1">
    <citation type="journal article" date="2022" name="Cell">
        <title>Design, construction, and in vivo augmentation of a complex gut microbiome.</title>
        <authorList>
            <person name="Cheng A.G."/>
            <person name="Ho P.Y."/>
            <person name="Aranda-Diaz A."/>
            <person name="Jain S."/>
            <person name="Yu F.B."/>
            <person name="Meng X."/>
            <person name="Wang M."/>
            <person name="Iakiviak M."/>
            <person name="Nagashima K."/>
            <person name="Zhao A."/>
            <person name="Murugkar P."/>
            <person name="Patil A."/>
            <person name="Atabakhsh K."/>
            <person name="Weakley A."/>
            <person name="Yan J."/>
            <person name="Brumbaugh A.R."/>
            <person name="Higginbottom S."/>
            <person name="Dimas A."/>
            <person name="Shiver A.L."/>
            <person name="Deutschbauer A."/>
            <person name="Neff N."/>
            <person name="Sonnenburg J.L."/>
            <person name="Huang K.C."/>
            <person name="Fischbach M.A."/>
        </authorList>
    </citation>
    <scope>NUCLEOTIDE SEQUENCE</scope>
    <source>
        <strain evidence="2">AP11</strain>
    </source>
</reference>
<evidence type="ECO:0000313" key="3">
    <source>
        <dbReference type="Proteomes" id="UP001059295"/>
    </source>
</evidence>
<evidence type="ECO:0000313" key="2">
    <source>
        <dbReference type="EMBL" id="UWN57031.1"/>
    </source>
</evidence>
<dbReference type="RefSeq" id="WP_034282833.1">
    <property type="nucleotide sequence ID" value="NZ_CAPH01000009.1"/>
</dbReference>
<name>A0ABY5V0N7_9BACT</name>
<evidence type="ECO:0000259" key="1">
    <source>
        <dbReference type="Pfam" id="PF18990"/>
    </source>
</evidence>
<dbReference type="Proteomes" id="UP001059295">
    <property type="component" value="Chromosome"/>
</dbReference>
<dbReference type="InterPro" id="IPR043781">
    <property type="entry name" value="DUF5723"/>
</dbReference>
<dbReference type="Pfam" id="PF18990">
    <property type="entry name" value="DUF5723"/>
    <property type="match status" value="1"/>
</dbReference>